<sequence length="81" mass="9050">MTGLPYEECKRSQEEGRTPRDPEFVQPAYSLPPFHPYFAERARQRRHPRRSIDGAIVSDALTVLCVATLIVTAVVAATLPV</sequence>
<evidence type="ECO:0000256" key="2">
    <source>
        <dbReference type="SAM" id="Phobius"/>
    </source>
</evidence>
<dbReference type="Proteomes" id="UP000094960">
    <property type="component" value="Chromosome"/>
</dbReference>
<name>A0A1D7YDB3_9ACTN</name>
<evidence type="ECO:0000313" key="4">
    <source>
        <dbReference type="Proteomes" id="UP000094960"/>
    </source>
</evidence>
<dbReference type="EMBL" id="CP017248">
    <property type="protein sequence ID" value="AOR33524.1"/>
    <property type="molecule type" value="Genomic_DNA"/>
</dbReference>
<feature type="region of interest" description="Disordered" evidence="1">
    <location>
        <begin position="1"/>
        <end position="31"/>
    </location>
</feature>
<dbReference type="RefSeq" id="WP_069780095.1">
    <property type="nucleotide sequence ID" value="NZ_CP017248.1"/>
</dbReference>
<keyword evidence="2" id="KW-0472">Membrane</keyword>
<evidence type="ECO:0000256" key="1">
    <source>
        <dbReference type="SAM" id="MobiDB-lite"/>
    </source>
</evidence>
<keyword evidence="2" id="KW-0812">Transmembrane</keyword>
<proteinExistence type="predicted"/>
<keyword evidence="2" id="KW-1133">Transmembrane helix</keyword>
<feature type="compositionally biased region" description="Basic and acidic residues" evidence="1">
    <location>
        <begin position="7"/>
        <end position="23"/>
    </location>
</feature>
<gene>
    <name evidence="3" type="ORF">BFF78_22860</name>
</gene>
<dbReference type="AlphaFoldDB" id="A0A1D7YDB3"/>
<protein>
    <submittedName>
        <fullName evidence="3">Uncharacterized protein</fullName>
    </submittedName>
</protein>
<feature type="transmembrane region" description="Helical" evidence="2">
    <location>
        <begin position="55"/>
        <end position="79"/>
    </location>
</feature>
<organism evidence="3 4">
    <name type="scientific">Streptomyces fodineus</name>
    <dbReference type="NCBI Taxonomy" id="1904616"/>
    <lineage>
        <taxon>Bacteria</taxon>
        <taxon>Bacillati</taxon>
        <taxon>Actinomycetota</taxon>
        <taxon>Actinomycetes</taxon>
        <taxon>Kitasatosporales</taxon>
        <taxon>Streptomycetaceae</taxon>
        <taxon>Streptomyces</taxon>
    </lineage>
</organism>
<reference evidence="4" key="1">
    <citation type="submission" date="2016-09" db="EMBL/GenBank/DDBJ databases">
        <title>Streptomyces puniciscabiei strain:TW1S1 Genome sequencing and assembly.</title>
        <authorList>
            <person name="Kim M.-K."/>
            <person name="Kim S.B."/>
        </authorList>
    </citation>
    <scope>NUCLEOTIDE SEQUENCE [LARGE SCALE GENOMIC DNA]</scope>
    <source>
        <strain evidence="4">TW1S1</strain>
    </source>
</reference>
<evidence type="ECO:0000313" key="3">
    <source>
        <dbReference type="EMBL" id="AOR33524.1"/>
    </source>
</evidence>
<accession>A0A1D7YDB3</accession>
<keyword evidence="4" id="KW-1185">Reference proteome</keyword>
<dbReference type="KEGG" id="spun:BFF78_22860"/>